<proteinExistence type="predicted"/>
<dbReference type="Proteomes" id="UP000552097">
    <property type="component" value="Unassembled WGS sequence"/>
</dbReference>
<sequence length="237" mass="25567">MNRHDQDTHDRLTDAAKALDRAYQVTVDLGHVNRTRLAAAVGHLAEIARGVALTLGNCATGARSLSEQTDNPTAAEVHHDTYQAASTARAAAREVRRALMRAHEAAWNAHNTREPGPGERSPMTGEDVRELLEIAAARLSDNGHPVTDPAVLPTVVLRLTHITSRLTDLTSRTASGAARLAQGSTTQAAITAHRDTEYALSKAVRAAKTLRHELHPVGICAERARELTTRNNRSKSP</sequence>
<dbReference type="RefSeq" id="WP_184928771.1">
    <property type="nucleotide sequence ID" value="NZ_JACHMO010000001.1"/>
</dbReference>
<organism evidence="1 2">
    <name type="scientific">Saccharothrix ecbatanensis</name>
    <dbReference type="NCBI Taxonomy" id="1105145"/>
    <lineage>
        <taxon>Bacteria</taxon>
        <taxon>Bacillati</taxon>
        <taxon>Actinomycetota</taxon>
        <taxon>Actinomycetes</taxon>
        <taxon>Pseudonocardiales</taxon>
        <taxon>Pseudonocardiaceae</taxon>
        <taxon>Saccharothrix</taxon>
    </lineage>
</organism>
<evidence type="ECO:0000313" key="1">
    <source>
        <dbReference type="EMBL" id="MBB5808943.1"/>
    </source>
</evidence>
<dbReference type="EMBL" id="JACHMO010000001">
    <property type="protein sequence ID" value="MBB5808943.1"/>
    <property type="molecule type" value="Genomic_DNA"/>
</dbReference>
<evidence type="ECO:0000313" key="2">
    <source>
        <dbReference type="Proteomes" id="UP000552097"/>
    </source>
</evidence>
<protein>
    <submittedName>
        <fullName evidence="1">Uncharacterized protein</fullName>
    </submittedName>
</protein>
<accession>A0A7W9HVV4</accession>
<reference evidence="1 2" key="1">
    <citation type="submission" date="2020-08" db="EMBL/GenBank/DDBJ databases">
        <title>Sequencing the genomes of 1000 actinobacteria strains.</title>
        <authorList>
            <person name="Klenk H.-P."/>
        </authorList>
    </citation>
    <scope>NUCLEOTIDE SEQUENCE [LARGE SCALE GENOMIC DNA]</scope>
    <source>
        <strain evidence="1 2">DSM 45486</strain>
    </source>
</reference>
<comment type="caution">
    <text evidence="1">The sequence shown here is derived from an EMBL/GenBank/DDBJ whole genome shotgun (WGS) entry which is preliminary data.</text>
</comment>
<keyword evidence="2" id="KW-1185">Reference proteome</keyword>
<dbReference type="AlphaFoldDB" id="A0A7W9HVV4"/>
<gene>
    <name evidence="1" type="ORF">F4560_008711</name>
</gene>
<name>A0A7W9HVV4_9PSEU</name>